<dbReference type="RefSeq" id="WP_126151044.1">
    <property type="nucleotide sequence ID" value="NZ_JBHTMH010000002.1"/>
</dbReference>
<dbReference type="InterPro" id="IPR002347">
    <property type="entry name" value="SDR_fam"/>
</dbReference>
<comment type="similarity">
    <text evidence="1">Belongs to the short-chain dehydrogenases/reductases (SDR) family.</text>
</comment>
<evidence type="ECO:0000313" key="3">
    <source>
        <dbReference type="EMBL" id="VDS05503.1"/>
    </source>
</evidence>
<dbReference type="InterPro" id="IPR036291">
    <property type="entry name" value="NAD(P)-bd_dom_sf"/>
</dbReference>
<dbReference type="GO" id="GO:0047936">
    <property type="term" value="F:glucose 1-dehydrogenase [NAD(P)+] activity"/>
    <property type="evidence" value="ECO:0007669"/>
    <property type="project" value="UniProtKB-EC"/>
</dbReference>
<evidence type="ECO:0000256" key="1">
    <source>
        <dbReference type="ARBA" id="ARBA00006484"/>
    </source>
</evidence>
<dbReference type="PRINTS" id="PR00081">
    <property type="entry name" value="GDHRDH"/>
</dbReference>
<dbReference type="CDD" id="cd05233">
    <property type="entry name" value="SDR_c"/>
    <property type="match status" value="1"/>
</dbReference>
<dbReference type="PRINTS" id="PR00080">
    <property type="entry name" value="SDRFAMILY"/>
</dbReference>
<dbReference type="Pfam" id="PF13561">
    <property type="entry name" value="adh_short_C2"/>
    <property type="match status" value="1"/>
</dbReference>
<dbReference type="EC" id="1.1.1.47" evidence="3"/>
<keyword evidence="4" id="KW-1185">Reference proteome</keyword>
<dbReference type="SUPFAM" id="SSF51735">
    <property type="entry name" value="NAD(P)-binding Rossmann-fold domains"/>
    <property type="match status" value="1"/>
</dbReference>
<organism evidence="3 4">
    <name type="scientific">Devosia equisanguinis</name>
    <dbReference type="NCBI Taxonomy" id="2490941"/>
    <lineage>
        <taxon>Bacteria</taxon>
        <taxon>Pseudomonadati</taxon>
        <taxon>Pseudomonadota</taxon>
        <taxon>Alphaproteobacteria</taxon>
        <taxon>Hyphomicrobiales</taxon>
        <taxon>Devosiaceae</taxon>
        <taxon>Devosia</taxon>
    </lineage>
</organism>
<dbReference type="PANTHER" id="PTHR48107">
    <property type="entry name" value="NADPH-DEPENDENT ALDEHYDE REDUCTASE-LIKE PROTEIN, CHLOROPLASTIC-RELATED"/>
    <property type="match status" value="1"/>
</dbReference>
<name>A0A447IDD0_9HYPH</name>
<sequence>MNNGVVVITGGSRGIGAASAILAAERGFDVVVNYAGNLAAAEAVCAQIIRAGRKSVAVQGDVSKPEDIERIFNAADALGPLKGLVNNAGVVDVAMRVEDVDLARLERMFAINVYGAMLCAGQAVRRLSRAHGGTGGSIVNLTSGAAKLGGANMYVDYAAAKGAIDSFTVGLALEVAEHGVRVNAVRPGVIETDIHASGGDPDRVARMIEAIPVKRAGTAHEVAEAIVWLLSDASSYTPGSILSVTGGRASLP</sequence>
<dbReference type="OrthoDB" id="20590at2"/>
<protein>
    <submittedName>
        <fullName evidence="3">Glucose 1-dehydrogenase</fullName>
        <ecNumber evidence="3">1.1.1.47</ecNumber>
    </submittedName>
</protein>
<dbReference type="FunFam" id="3.40.50.720:FF:000084">
    <property type="entry name" value="Short-chain dehydrogenase reductase"/>
    <property type="match status" value="1"/>
</dbReference>
<dbReference type="Gene3D" id="3.40.50.720">
    <property type="entry name" value="NAD(P)-binding Rossmann-like Domain"/>
    <property type="match status" value="1"/>
</dbReference>
<keyword evidence="2 3" id="KW-0560">Oxidoreductase</keyword>
<dbReference type="EMBL" id="UZWD01000033">
    <property type="protein sequence ID" value="VDS05503.1"/>
    <property type="molecule type" value="Genomic_DNA"/>
</dbReference>
<proteinExistence type="inferred from homology"/>
<dbReference type="PANTHER" id="PTHR48107:SF7">
    <property type="entry name" value="RE15974P"/>
    <property type="match status" value="1"/>
</dbReference>
<evidence type="ECO:0000256" key="2">
    <source>
        <dbReference type="ARBA" id="ARBA00023002"/>
    </source>
</evidence>
<gene>
    <name evidence="3" type="primary">gdh</name>
    <name evidence="3" type="ORF">DEVEQU_02645</name>
</gene>
<dbReference type="Proteomes" id="UP000268844">
    <property type="component" value="Unassembled WGS sequence"/>
</dbReference>
<evidence type="ECO:0000313" key="4">
    <source>
        <dbReference type="Proteomes" id="UP000268844"/>
    </source>
</evidence>
<reference evidence="3 4" key="1">
    <citation type="submission" date="2018-12" db="EMBL/GenBank/DDBJ databases">
        <authorList>
            <person name="Criscuolo A."/>
        </authorList>
    </citation>
    <scope>NUCLEOTIDE SEQUENCE [LARGE SCALE GENOMIC DNA]</scope>
    <source>
        <strain evidence="3">ACIP1116281</strain>
    </source>
</reference>
<accession>A0A447IDD0</accession>
<dbReference type="AlphaFoldDB" id="A0A447IDD0"/>